<dbReference type="Pfam" id="PF12937">
    <property type="entry name" value="F-box-like"/>
    <property type="match status" value="1"/>
</dbReference>
<feature type="domain" description="F-box" evidence="2">
    <location>
        <begin position="93"/>
        <end position="141"/>
    </location>
</feature>
<dbReference type="InterPro" id="IPR001810">
    <property type="entry name" value="F-box_dom"/>
</dbReference>
<dbReference type="EMBL" id="JBBXMP010000216">
    <property type="protein sequence ID" value="KAL0059607.1"/>
    <property type="molecule type" value="Genomic_DNA"/>
</dbReference>
<keyword evidence="4" id="KW-1185">Reference proteome</keyword>
<dbReference type="Gene3D" id="1.20.1280.50">
    <property type="match status" value="1"/>
</dbReference>
<dbReference type="Gene3D" id="3.80.10.10">
    <property type="entry name" value="Ribonuclease Inhibitor"/>
    <property type="match status" value="1"/>
</dbReference>
<evidence type="ECO:0000313" key="3">
    <source>
        <dbReference type="EMBL" id="KAL0059607.1"/>
    </source>
</evidence>
<comment type="caution">
    <text evidence="3">The sequence shown here is derived from an EMBL/GenBank/DDBJ whole genome shotgun (WGS) entry which is preliminary data.</text>
</comment>
<dbReference type="SUPFAM" id="SSF52047">
    <property type="entry name" value="RNI-like"/>
    <property type="match status" value="1"/>
</dbReference>
<gene>
    <name evidence="3" type="ORF">AAF712_013658</name>
</gene>
<dbReference type="Proteomes" id="UP001437256">
    <property type="component" value="Unassembled WGS sequence"/>
</dbReference>
<dbReference type="InterPro" id="IPR032675">
    <property type="entry name" value="LRR_dom_sf"/>
</dbReference>
<evidence type="ECO:0000313" key="4">
    <source>
        <dbReference type="Proteomes" id="UP001437256"/>
    </source>
</evidence>
<sequence>MTDESAQQYKCCRFVPKYNYPPISNECFRSEYLLSSATLDEISMNIAHEEEELERYDTEINRLVDLLGVLENEMEALQARVDRRKSFISITRRLPEELWVEIFSHCIFPTSEPSSSTTPFRLSAVCSRWREILTSAPKLWSAFGLTIYLRGAIHVPAVEFHLSRCKGQPLDVFITKRLAPCLRYSGQGDSTTTEGAVAIRDEMISQLMKQTQKLTILKGSVSSKSPLDALPLLEHLSIGRLANELSSSFYEALRHASQLHDVVLHSSSEHLPVHFRELRSSSVRSLTILEVGMCLRELVNVLPELGKLESLTLKRVYGKQMSEPPPVVCPRLQHLSIHFDNDNLINETLLQSFTIPHLRSLALHYSGLVFDTGGLDTTLCRFSASLTRLSLSACFTGRSHINAEPKNDVLRRILHSLPNITVFEARLKLPQDRIEPSLSDLCKALSETLPVASRLQSLLLSTEDEITLQTFKHIVRALEARFFEIGSGDSKSLTDVCVAVKSRGVEGFKAEMRSRLRNPDGEGMKCIICIPADTETSSTTATATPERFIMVAGKYGRFEKEILSKHKGDGVFLSPSISLL</sequence>
<proteinExistence type="predicted"/>
<reference evidence="3 4" key="1">
    <citation type="submission" date="2024-05" db="EMBL/GenBank/DDBJ databases">
        <title>A draft genome resource for the thread blight pathogen Marasmius tenuissimus strain MS-2.</title>
        <authorList>
            <person name="Yulfo-Soto G.E."/>
            <person name="Baruah I.K."/>
            <person name="Amoako-Attah I."/>
            <person name="Bukari Y."/>
            <person name="Meinhardt L.W."/>
            <person name="Bailey B.A."/>
            <person name="Cohen S.P."/>
        </authorList>
    </citation>
    <scope>NUCLEOTIDE SEQUENCE [LARGE SCALE GENOMIC DNA]</scope>
    <source>
        <strain evidence="3 4">MS-2</strain>
    </source>
</reference>
<dbReference type="PANTHER" id="PTHR20933:SF3">
    <property type="entry name" value="F-BOX ONLY PROTEIN 33"/>
    <property type="match status" value="1"/>
</dbReference>
<organism evidence="3 4">
    <name type="scientific">Marasmius tenuissimus</name>
    <dbReference type="NCBI Taxonomy" id="585030"/>
    <lineage>
        <taxon>Eukaryota</taxon>
        <taxon>Fungi</taxon>
        <taxon>Dikarya</taxon>
        <taxon>Basidiomycota</taxon>
        <taxon>Agaricomycotina</taxon>
        <taxon>Agaricomycetes</taxon>
        <taxon>Agaricomycetidae</taxon>
        <taxon>Agaricales</taxon>
        <taxon>Marasmiineae</taxon>
        <taxon>Marasmiaceae</taxon>
        <taxon>Marasmius</taxon>
    </lineage>
</organism>
<evidence type="ECO:0000259" key="2">
    <source>
        <dbReference type="Pfam" id="PF12937"/>
    </source>
</evidence>
<dbReference type="InterPro" id="IPR036047">
    <property type="entry name" value="F-box-like_dom_sf"/>
</dbReference>
<evidence type="ECO:0000256" key="1">
    <source>
        <dbReference type="SAM" id="Coils"/>
    </source>
</evidence>
<accession>A0ABR2ZGL1</accession>
<dbReference type="SUPFAM" id="SSF81383">
    <property type="entry name" value="F-box domain"/>
    <property type="match status" value="1"/>
</dbReference>
<dbReference type="PANTHER" id="PTHR20933">
    <property type="entry name" value="F-BOX ONLY PROTEIN 33"/>
    <property type="match status" value="1"/>
</dbReference>
<keyword evidence="1" id="KW-0175">Coiled coil</keyword>
<feature type="coiled-coil region" evidence="1">
    <location>
        <begin position="39"/>
        <end position="80"/>
    </location>
</feature>
<protein>
    <recommendedName>
        <fullName evidence="2">F-box domain-containing protein</fullName>
    </recommendedName>
</protein>
<name>A0ABR2ZGL1_9AGAR</name>